<evidence type="ECO:0000256" key="4">
    <source>
        <dbReference type="ARBA" id="ARBA00017522"/>
    </source>
</evidence>
<keyword evidence="12" id="KW-1185">Reference proteome</keyword>
<evidence type="ECO:0000256" key="1">
    <source>
        <dbReference type="ARBA" id="ARBA00002672"/>
    </source>
</evidence>
<evidence type="ECO:0000256" key="2">
    <source>
        <dbReference type="ARBA" id="ARBA00004651"/>
    </source>
</evidence>
<evidence type="ECO:0000256" key="10">
    <source>
        <dbReference type="SAM" id="Phobius"/>
    </source>
</evidence>
<feature type="transmembrane region" description="Helical" evidence="10">
    <location>
        <begin position="23"/>
        <end position="42"/>
    </location>
</feature>
<evidence type="ECO:0000256" key="6">
    <source>
        <dbReference type="ARBA" id="ARBA00022475"/>
    </source>
</evidence>
<comment type="similarity">
    <text evidence="3">Belongs to the nicotinamide ribonucleoside (NR) uptake permease (TC 4.B.1) family.</text>
</comment>
<organism evidence="11 12">
    <name type="scientific">Marinicella pacifica</name>
    <dbReference type="NCBI Taxonomy" id="1171543"/>
    <lineage>
        <taxon>Bacteria</taxon>
        <taxon>Pseudomonadati</taxon>
        <taxon>Pseudomonadota</taxon>
        <taxon>Gammaproteobacteria</taxon>
        <taxon>Lysobacterales</taxon>
        <taxon>Marinicellaceae</taxon>
        <taxon>Marinicella</taxon>
    </lineage>
</organism>
<dbReference type="RefSeq" id="WP_229728268.1">
    <property type="nucleotide sequence ID" value="NZ_BAABJF010000015.1"/>
</dbReference>
<gene>
    <name evidence="11" type="primary">pnuT</name>
    <name evidence="11" type="ORF">GCM10011365_12290</name>
</gene>
<comment type="caution">
    <text evidence="11">The sequence shown here is derived from an EMBL/GenBank/DDBJ whole genome shotgun (WGS) entry which is preliminary data.</text>
</comment>
<protein>
    <recommendedName>
        <fullName evidence="4">Nicotinamide riboside transporter PnuC</fullName>
    </recommendedName>
</protein>
<proteinExistence type="inferred from homology"/>
<dbReference type="AlphaFoldDB" id="A0A917CLF8"/>
<dbReference type="PANTHER" id="PTHR36122">
    <property type="entry name" value="NICOTINAMIDE RIBOSIDE TRANSPORTER PNUC"/>
    <property type="match status" value="1"/>
</dbReference>
<keyword evidence="8 10" id="KW-1133">Transmembrane helix</keyword>
<keyword evidence="5" id="KW-0813">Transport</keyword>
<sequence length="216" mass="25639">MAIYWINTAASMPEFFVHWWQGLQAQSLLELIAVITAVLYLWLAIRENIWCWFFAFISTALSIYIFHQASLLSESLLNVFYLVMAVYGWYQWRGGQSHNPRQIQKWPLKKHLLWIAITALFVPLLGLYTQQYGAAYPFLDAFTSCFAVLTTILVAYKVYENWYYWLVIDSVSMWLFWQKELYFFTGLFAIYLIMVIIGIIQWSKSYDRQSAQITRH</sequence>
<accession>A0A917CLF8</accession>
<feature type="transmembrane region" description="Helical" evidence="10">
    <location>
        <begin position="111"/>
        <end position="128"/>
    </location>
</feature>
<evidence type="ECO:0000256" key="7">
    <source>
        <dbReference type="ARBA" id="ARBA00022692"/>
    </source>
</evidence>
<dbReference type="EMBL" id="BMEO01000004">
    <property type="protein sequence ID" value="GGF92598.1"/>
    <property type="molecule type" value="Genomic_DNA"/>
</dbReference>
<comment type="subcellular location">
    <subcellularLocation>
        <location evidence="2">Cell membrane</location>
        <topology evidence="2">Multi-pass membrane protein</topology>
    </subcellularLocation>
</comment>
<dbReference type="PANTHER" id="PTHR36122:SF2">
    <property type="entry name" value="NICOTINAMIDE RIBOSIDE TRANSPORTER PNUC"/>
    <property type="match status" value="1"/>
</dbReference>
<dbReference type="GO" id="GO:0034257">
    <property type="term" value="F:nicotinamide riboside transmembrane transporter activity"/>
    <property type="evidence" value="ECO:0007669"/>
    <property type="project" value="InterPro"/>
</dbReference>
<evidence type="ECO:0000256" key="3">
    <source>
        <dbReference type="ARBA" id="ARBA00006669"/>
    </source>
</evidence>
<comment type="function">
    <text evidence="1">Required for nicotinamide riboside transport across the inner membrane.</text>
</comment>
<dbReference type="Proteomes" id="UP000605253">
    <property type="component" value="Unassembled WGS sequence"/>
</dbReference>
<dbReference type="NCBIfam" id="TIGR01528">
    <property type="entry name" value="NMN_trans_PnuC"/>
    <property type="match status" value="1"/>
</dbReference>
<feature type="transmembrane region" description="Helical" evidence="10">
    <location>
        <begin position="72"/>
        <end position="90"/>
    </location>
</feature>
<dbReference type="InterPro" id="IPR006419">
    <property type="entry name" value="NMN_transpt_PnuC"/>
</dbReference>
<keyword evidence="9 10" id="KW-0472">Membrane</keyword>
<reference evidence="11" key="2">
    <citation type="submission" date="2020-09" db="EMBL/GenBank/DDBJ databases">
        <authorList>
            <person name="Sun Q."/>
            <person name="Zhou Y."/>
        </authorList>
    </citation>
    <scope>NUCLEOTIDE SEQUENCE</scope>
    <source>
        <strain evidence="11">CGMCC 1.12181</strain>
    </source>
</reference>
<feature type="transmembrane region" description="Helical" evidence="10">
    <location>
        <begin position="183"/>
        <end position="202"/>
    </location>
</feature>
<keyword evidence="6" id="KW-1003">Cell membrane</keyword>
<feature type="transmembrane region" description="Helical" evidence="10">
    <location>
        <begin position="49"/>
        <end position="66"/>
    </location>
</feature>
<keyword evidence="7 10" id="KW-0812">Transmembrane</keyword>
<reference evidence="11" key="1">
    <citation type="journal article" date="2014" name="Int. J. Syst. Evol. Microbiol.">
        <title>Complete genome sequence of Corynebacterium casei LMG S-19264T (=DSM 44701T), isolated from a smear-ripened cheese.</title>
        <authorList>
            <consortium name="US DOE Joint Genome Institute (JGI-PGF)"/>
            <person name="Walter F."/>
            <person name="Albersmeier A."/>
            <person name="Kalinowski J."/>
            <person name="Ruckert C."/>
        </authorList>
    </citation>
    <scope>NUCLEOTIDE SEQUENCE</scope>
    <source>
        <strain evidence="11">CGMCC 1.12181</strain>
    </source>
</reference>
<name>A0A917CLF8_9GAMM</name>
<evidence type="ECO:0000313" key="11">
    <source>
        <dbReference type="EMBL" id="GGF92598.1"/>
    </source>
</evidence>
<evidence type="ECO:0000256" key="5">
    <source>
        <dbReference type="ARBA" id="ARBA00022448"/>
    </source>
</evidence>
<evidence type="ECO:0000313" key="12">
    <source>
        <dbReference type="Proteomes" id="UP000605253"/>
    </source>
</evidence>
<evidence type="ECO:0000256" key="8">
    <source>
        <dbReference type="ARBA" id="ARBA00022989"/>
    </source>
</evidence>
<dbReference type="Pfam" id="PF04973">
    <property type="entry name" value="NMN_transporter"/>
    <property type="match status" value="1"/>
</dbReference>
<dbReference type="GO" id="GO:0005886">
    <property type="term" value="C:plasma membrane"/>
    <property type="evidence" value="ECO:0007669"/>
    <property type="project" value="UniProtKB-SubCell"/>
</dbReference>
<evidence type="ECO:0000256" key="9">
    <source>
        <dbReference type="ARBA" id="ARBA00023136"/>
    </source>
</evidence>